<keyword evidence="2" id="KW-1185">Reference proteome</keyword>
<comment type="caution">
    <text evidence="1">The sequence shown here is derived from an EMBL/GenBank/DDBJ whole genome shotgun (WGS) entry which is preliminary data.</text>
</comment>
<proteinExistence type="predicted"/>
<dbReference type="OrthoDB" id="3262643at2759"/>
<dbReference type="EMBL" id="JAGFBS010000032">
    <property type="protein sequence ID" value="KAG6371724.1"/>
    <property type="molecule type" value="Genomic_DNA"/>
</dbReference>
<reference evidence="1" key="1">
    <citation type="submission" date="2021-03" db="EMBL/GenBank/DDBJ databases">
        <title>Evolutionary innovations through gain and loss of genes in the ectomycorrhizal Boletales.</title>
        <authorList>
            <person name="Wu G."/>
            <person name="Miyauchi S."/>
            <person name="Morin E."/>
            <person name="Yang Z.-L."/>
            <person name="Xu J."/>
            <person name="Martin F.M."/>
        </authorList>
    </citation>
    <scope>NUCLEOTIDE SEQUENCE</scope>
    <source>
        <strain evidence="1">BR01</strain>
    </source>
</reference>
<evidence type="ECO:0000313" key="2">
    <source>
        <dbReference type="Proteomes" id="UP000683000"/>
    </source>
</evidence>
<accession>A0A8I2YGG8</accession>
<dbReference type="Proteomes" id="UP000683000">
    <property type="component" value="Unassembled WGS sequence"/>
</dbReference>
<dbReference type="AlphaFoldDB" id="A0A8I2YGG8"/>
<gene>
    <name evidence="1" type="ORF">JVT61DRAFT_9071</name>
</gene>
<name>A0A8I2YGG8_9AGAM</name>
<protein>
    <submittedName>
        <fullName evidence="1">Uncharacterized protein</fullName>
    </submittedName>
</protein>
<sequence>MLLGRRDPCLCYRNSGEMPMLERDSQLITCGRTSLKTVIQHTHHAACQYLSIEAQIGIALRSIMDSNGFSNTKIIGYEHNWDDAAQYPVQLVRNENDL</sequence>
<organism evidence="1 2">
    <name type="scientific">Boletus reticuloceps</name>
    <dbReference type="NCBI Taxonomy" id="495285"/>
    <lineage>
        <taxon>Eukaryota</taxon>
        <taxon>Fungi</taxon>
        <taxon>Dikarya</taxon>
        <taxon>Basidiomycota</taxon>
        <taxon>Agaricomycotina</taxon>
        <taxon>Agaricomycetes</taxon>
        <taxon>Agaricomycetidae</taxon>
        <taxon>Boletales</taxon>
        <taxon>Boletineae</taxon>
        <taxon>Boletaceae</taxon>
        <taxon>Boletoideae</taxon>
        <taxon>Boletus</taxon>
    </lineage>
</organism>
<evidence type="ECO:0000313" key="1">
    <source>
        <dbReference type="EMBL" id="KAG6371724.1"/>
    </source>
</evidence>